<evidence type="ECO:0000313" key="3">
    <source>
        <dbReference type="Proteomes" id="UP000612362"/>
    </source>
</evidence>
<accession>A0A8J3I7B0</accession>
<reference evidence="2" key="1">
    <citation type="submission" date="2020-10" db="EMBL/GenBank/DDBJ databases">
        <title>Taxonomic study of unclassified bacteria belonging to the class Ktedonobacteria.</title>
        <authorList>
            <person name="Yabe S."/>
            <person name="Wang C.M."/>
            <person name="Zheng Y."/>
            <person name="Sakai Y."/>
            <person name="Cavaletti L."/>
            <person name="Monciardini P."/>
            <person name="Donadio S."/>
        </authorList>
    </citation>
    <scope>NUCLEOTIDE SEQUENCE</scope>
    <source>
        <strain evidence="2">SOSP1-1</strain>
    </source>
</reference>
<feature type="region of interest" description="Disordered" evidence="1">
    <location>
        <begin position="16"/>
        <end position="35"/>
    </location>
</feature>
<protein>
    <submittedName>
        <fullName evidence="2">Uncharacterized protein</fullName>
    </submittedName>
</protein>
<dbReference type="Proteomes" id="UP000612362">
    <property type="component" value="Unassembled WGS sequence"/>
</dbReference>
<gene>
    <name evidence="2" type="ORF">KSX_41920</name>
</gene>
<dbReference type="EMBL" id="BNJF01000002">
    <property type="protein sequence ID" value="GHO46029.1"/>
    <property type="molecule type" value="Genomic_DNA"/>
</dbReference>
<evidence type="ECO:0000313" key="2">
    <source>
        <dbReference type="EMBL" id="GHO46029.1"/>
    </source>
</evidence>
<sequence>MGQTDKGVKLIINVTGQPDPKGGQACPNNDDGKPHTTNENFANGITSSQAQAERLPKMLFRCRLECFWIDLSMGCHQPLRSW</sequence>
<name>A0A8J3I7B0_9CHLR</name>
<proteinExistence type="predicted"/>
<comment type="caution">
    <text evidence="2">The sequence shown here is derived from an EMBL/GenBank/DDBJ whole genome shotgun (WGS) entry which is preliminary data.</text>
</comment>
<keyword evidence="3" id="KW-1185">Reference proteome</keyword>
<organism evidence="2 3">
    <name type="scientific">Ktedonospora formicarum</name>
    <dbReference type="NCBI Taxonomy" id="2778364"/>
    <lineage>
        <taxon>Bacteria</taxon>
        <taxon>Bacillati</taxon>
        <taxon>Chloroflexota</taxon>
        <taxon>Ktedonobacteria</taxon>
        <taxon>Ktedonobacterales</taxon>
        <taxon>Ktedonobacteraceae</taxon>
        <taxon>Ktedonospora</taxon>
    </lineage>
</organism>
<dbReference type="AlphaFoldDB" id="A0A8J3I7B0"/>
<evidence type="ECO:0000256" key="1">
    <source>
        <dbReference type="SAM" id="MobiDB-lite"/>
    </source>
</evidence>